<protein>
    <submittedName>
        <fullName evidence="6">9-O-acetylesterase</fullName>
    </submittedName>
    <submittedName>
        <fullName evidence="5">Beta galactosidase jelly roll domain-containing protein</fullName>
    </submittedName>
</protein>
<name>A0A3D4ZBL0_9BACT</name>
<sequence length="645" mass="71652">MKKGIYLLGLGVLLLLCMDLQAKVRLPHFFSSNMVLQRDMPIRVWGKADKNEVISVALNGSVQTAKTGKDGIWRVELPAMKAGGPYDMQIESAEETIGLTNILIGDVWVCSGQSNMEFGLNNVINAGQEIAASTLPDIRLLNVPKNMQSKEQFDLEPCEWTACNPQTSPLFTAVGYFFGKELQPEIGVPVGLIHTSWGGTDIETWTSWETAVKTNDTYKKYAGKDQEKAMGYSMDNIRLYKEALKKDKGLVQKWYVPAYKTKGWKTMAVPKVWEAELANEDGIVWFRKTIDLPAGVTGKKARINLGAVDDEDLTYVNGVKVGEMNFWMPNRSYEIPAGVLKGGNNVIAVRITDTGGLGGILGKAEEVYLEIDGQRYSLAGDWVYKPSVVTSMYKVSGISPNSFSSLLYNGMVHPLIGYGIKGVIWYQGENNAGRAYQYRTLFPAMINDWRQQWGYEFPFLWVQLANFMAVEDQPKDSDWAELREAQNMTLSLPKTGQAVITDIGEAFDIHPKNKQEVGKRLAKAALQVAYGQPVLGEGPVYKSMKVEGEKVILTFGNVGDGLTTSDRNRYGYVNGFSIAGADRKFVWAKAYIDGNKVVVFSEKVPNPVAVRYGWSNNPYDDNLVNSAGLLASPFRTDQWKGITEK</sequence>
<dbReference type="Pfam" id="PF03629">
    <property type="entry name" value="SASA"/>
    <property type="match status" value="2"/>
</dbReference>
<proteinExistence type="predicted"/>
<dbReference type="GeneID" id="61273783"/>
<dbReference type="InterPro" id="IPR008979">
    <property type="entry name" value="Galactose-bd-like_sf"/>
</dbReference>
<dbReference type="InterPro" id="IPR025300">
    <property type="entry name" value="BetaGal_jelly_roll_dom"/>
</dbReference>
<accession>A0A3D4ZBL0</accession>
<evidence type="ECO:0000256" key="1">
    <source>
        <dbReference type="ARBA" id="ARBA00022801"/>
    </source>
</evidence>
<dbReference type="GO" id="GO:0005975">
    <property type="term" value="P:carbohydrate metabolic process"/>
    <property type="evidence" value="ECO:0007669"/>
    <property type="project" value="TreeGrafter"/>
</dbReference>
<keyword evidence="1" id="KW-0378">Hydrolase</keyword>
<dbReference type="SUPFAM" id="SSF49785">
    <property type="entry name" value="Galactose-binding domain-like"/>
    <property type="match status" value="1"/>
</dbReference>
<evidence type="ECO:0000313" key="5">
    <source>
        <dbReference type="EMBL" id="MDB9223195.1"/>
    </source>
</evidence>
<dbReference type="InterPro" id="IPR039329">
    <property type="entry name" value="SIAE"/>
</dbReference>
<dbReference type="Gene3D" id="3.40.50.1110">
    <property type="entry name" value="SGNH hydrolase"/>
    <property type="match status" value="2"/>
</dbReference>
<comment type="caution">
    <text evidence="6">The sequence shown here is derived from an EMBL/GenBank/DDBJ whole genome shotgun (WGS) entry which is preliminary data.</text>
</comment>
<evidence type="ECO:0000259" key="4">
    <source>
        <dbReference type="Pfam" id="PF13364"/>
    </source>
</evidence>
<feature type="domain" description="Sialate O-acetylesterase" evidence="3">
    <location>
        <begin position="419"/>
        <end position="527"/>
    </location>
</feature>
<evidence type="ECO:0000259" key="3">
    <source>
        <dbReference type="Pfam" id="PF03629"/>
    </source>
</evidence>
<evidence type="ECO:0000313" key="6">
    <source>
        <dbReference type="EMBL" id="RGY06696.1"/>
    </source>
</evidence>
<reference evidence="5" key="2">
    <citation type="submission" date="2023-01" db="EMBL/GenBank/DDBJ databases">
        <title>Human gut microbiome strain richness.</title>
        <authorList>
            <person name="Chen-Liaw A."/>
        </authorList>
    </citation>
    <scope>NUCLEOTIDE SEQUENCE</scope>
    <source>
        <strain evidence="5">RTP21484st1_B7_RTP21484_190118</strain>
    </source>
</reference>
<dbReference type="AlphaFoldDB" id="A0A3D4ZBL0"/>
<dbReference type="GO" id="GO:0004553">
    <property type="term" value="F:hydrolase activity, hydrolyzing O-glycosyl compounds"/>
    <property type="evidence" value="ECO:0007669"/>
    <property type="project" value="UniProtKB-ARBA"/>
</dbReference>
<dbReference type="GO" id="GO:0001681">
    <property type="term" value="F:sialate O-acetylesterase activity"/>
    <property type="evidence" value="ECO:0007669"/>
    <property type="project" value="InterPro"/>
</dbReference>
<dbReference type="PANTHER" id="PTHR22901">
    <property type="entry name" value="SIALATE O-ACETYLESTERASE"/>
    <property type="match status" value="1"/>
</dbReference>
<keyword evidence="2" id="KW-0326">Glycosidase</keyword>
<evidence type="ECO:0000313" key="7">
    <source>
        <dbReference type="Proteomes" id="UP000284434"/>
    </source>
</evidence>
<dbReference type="SUPFAM" id="SSF52266">
    <property type="entry name" value="SGNH hydrolase"/>
    <property type="match status" value="1"/>
</dbReference>
<reference evidence="6 7" key="1">
    <citation type="submission" date="2018-08" db="EMBL/GenBank/DDBJ databases">
        <title>A genome reference for cultivated species of the human gut microbiota.</title>
        <authorList>
            <person name="Zou Y."/>
            <person name="Xue W."/>
            <person name="Luo G."/>
        </authorList>
    </citation>
    <scope>NUCLEOTIDE SEQUENCE [LARGE SCALE GENOMIC DNA]</scope>
    <source>
        <strain evidence="6 7">OF03-11</strain>
    </source>
</reference>
<dbReference type="Pfam" id="PF13364">
    <property type="entry name" value="BetaGal_ABD2"/>
    <property type="match status" value="1"/>
</dbReference>
<organism evidence="6 7">
    <name type="scientific">Odoribacter splanchnicus</name>
    <dbReference type="NCBI Taxonomy" id="28118"/>
    <lineage>
        <taxon>Bacteria</taxon>
        <taxon>Pseudomonadati</taxon>
        <taxon>Bacteroidota</taxon>
        <taxon>Bacteroidia</taxon>
        <taxon>Bacteroidales</taxon>
        <taxon>Odoribacteraceae</taxon>
        <taxon>Odoribacter</taxon>
    </lineage>
</organism>
<feature type="domain" description="Sialate O-acetylesterase" evidence="3">
    <location>
        <begin position="106"/>
        <end position="219"/>
    </location>
</feature>
<feature type="domain" description="Beta-galactosidase jelly roll" evidence="4">
    <location>
        <begin position="252"/>
        <end position="355"/>
    </location>
</feature>
<dbReference type="Proteomes" id="UP000284434">
    <property type="component" value="Unassembled WGS sequence"/>
</dbReference>
<dbReference type="Gene3D" id="2.60.120.260">
    <property type="entry name" value="Galactose-binding domain-like"/>
    <property type="match status" value="1"/>
</dbReference>
<evidence type="ECO:0000256" key="2">
    <source>
        <dbReference type="ARBA" id="ARBA00023295"/>
    </source>
</evidence>
<dbReference type="InterPro" id="IPR005181">
    <property type="entry name" value="SASA"/>
</dbReference>
<dbReference type="OMA" id="PCEFKAC"/>
<dbReference type="RefSeq" id="WP_013610868.1">
    <property type="nucleotide sequence ID" value="NZ_BAABYK010000001.1"/>
</dbReference>
<dbReference type="InterPro" id="IPR036514">
    <property type="entry name" value="SGNH_hydro_sf"/>
</dbReference>
<gene>
    <name evidence="6" type="ORF">DXA53_09285</name>
    <name evidence="5" type="ORF">PN645_09275</name>
</gene>
<dbReference type="EMBL" id="QSCO01000011">
    <property type="protein sequence ID" value="RGY06696.1"/>
    <property type="molecule type" value="Genomic_DNA"/>
</dbReference>
<dbReference type="PANTHER" id="PTHR22901:SF0">
    <property type="entry name" value="SIALATE O-ACETYLESTERASE"/>
    <property type="match status" value="1"/>
</dbReference>
<dbReference type="EMBL" id="JAQMRD010000010">
    <property type="protein sequence ID" value="MDB9223195.1"/>
    <property type="molecule type" value="Genomic_DNA"/>
</dbReference>
<dbReference type="Proteomes" id="UP001212263">
    <property type="component" value="Unassembled WGS sequence"/>
</dbReference>